<feature type="transmembrane region" description="Helical" evidence="6">
    <location>
        <begin position="247"/>
        <end position="276"/>
    </location>
</feature>
<dbReference type="GO" id="GO:0016020">
    <property type="term" value="C:membrane"/>
    <property type="evidence" value="ECO:0007669"/>
    <property type="project" value="UniProtKB-SubCell"/>
</dbReference>
<feature type="transmembrane region" description="Helical" evidence="6">
    <location>
        <begin position="296"/>
        <end position="316"/>
    </location>
</feature>
<protein>
    <submittedName>
        <fullName evidence="8">CitMHS family transporter</fullName>
    </submittedName>
</protein>
<keyword evidence="2" id="KW-0813">Transport</keyword>
<keyword evidence="3 6" id="KW-0812">Transmembrane</keyword>
<feature type="transmembrane region" description="Helical" evidence="6">
    <location>
        <begin position="144"/>
        <end position="165"/>
    </location>
</feature>
<feature type="transmembrane region" description="Helical" evidence="6">
    <location>
        <begin position="421"/>
        <end position="442"/>
    </location>
</feature>
<evidence type="ECO:0000256" key="6">
    <source>
        <dbReference type="SAM" id="Phobius"/>
    </source>
</evidence>
<proteinExistence type="predicted"/>
<keyword evidence="4 6" id="KW-1133">Transmembrane helix</keyword>
<evidence type="ECO:0000259" key="7">
    <source>
        <dbReference type="Pfam" id="PF03600"/>
    </source>
</evidence>
<evidence type="ECO:0000256" key="2">
    <source>
        <dbReference type="ARBA" id="ARBA00022448"/>
    </source>
</evidence>
<organism evidence="8 9">
    <name type="scientific">Acinetobacter nematophilus</name>
    <dbReference type="NCBI Taxonomy" id="2994642"/>
    <lineage>
        <taxon>Bacteria</taxon>
        <taxon>Pseudomonadati</taxon>
        <taxon>Pseudomonadota</taxon>
        <taxon>Gammaproteobacteria</taxon>
        <taxon>Moraxellales</taxon>
        <taxon>Moraxellaceae</taxon>
        <taxon>Acinetobacter</taxon>
    </lineage>
</organism>
<comment type="caution">
    <text evidence="8">The sequence shown here is derived from an EMBL/GenBank/DDBJ whole genome shotgun (WGS) entry which is preliminary data.</text>
</comment>
<feature type="transmembrane region" description="Helical" evidence="6">
    <location>
        <begin position="185"/>
        <end position="207"/>
    </location>
</feature>
<dbReference type="AlphaFoldDB" id="A0A9X3DQP3"/>
<feature type="transmembrane region" description="Helical" evidence="6">
    <location>
        <begin position="29"/>
        <end position="47"/>
    </location>
</feature>
<dbReference type="RefSeq" id="WP_266129138.1">
    <property type="nucleotide sequence ID" value="NZ_JAPKMY010000001.1"/>
</dbReference>
<name>A0A9X3DQP3_9GAMM</name>
<dbReference type="GO" id="GO:0015137">
    <property type="term" value="F:citrate transmembrane transporter activity"/>
    <property type="evidence" value="ECO:0007669"/>
    <property type="project" value="InterPro"/>
</dbReference>
<dbReference type="NCBIfam" id="TIGR00784">
    <property type="entry name" value="citMHS"/>
    <property type="match status" value="1"/>
</dbReference>
<evidence type="ECO:0000256" key="5">
    <source>
        <dbReference type="ARBA" id="ARBA00023136"/>
    </source>
</evidence>
<evidence type="ECO:0000256" key="4">
    <source>
        <dbReference type="ARBA" id="ARBA00022989"/>
    </source>
</evidence>
<feature type="transmembrane region" description="Helical" evidence="6">
    <location>
        <begin position="337"/>
        <end position="354"/>
    </location>
</feature>
<evidence type="ECO:0000256" key="3">
    <source>
        <dbReference type="ARBA" id="ARBA00022692"/>
    </source>
</evidence>
<keyword evidence="9" id="KW-1185">Reference proteome</keyword>
<comment type="subcellular location">
    <subcellularLocation>
        <location evidence="1">Membrane</location>
        <topology evidence="1">Multi-pass membrane protein</topology>
    </subcellularLocation>
</comment>
<reference evidence="8" key="1">
    <citation type="submission" date="2022-11" db="EMBL/GenBank/DDBJ databases">
        <title>Biodiversity and phylogenetic relationships of bacteria.</title>
        <authorList>
            <person name="Machado R.A.R."/>
            <person name="Bhat A."/>
            <person name="Loulou A."/>
            <person name="Kallel S."/>
        </authorList>
    </citation>
    <scope>NUCLEOTIDE SEQUENCE</scope>
    <source>
        <strain evidence="8">A-IN1</strain>
    </source>
</reference>
<dbReference type="InterPro" id="IPR014738">
    <property type="entry name" value="Citrate_transporter"/>
</dbReference>
<accession>A0A9X3DQP3</accession>
<feature type="domain" description="Citrate transporter-like" evidence="7">
    <location>
        <begin position="14"/>
        <end position="387"/>
    </location>
</feature>
<feature type="transmembrane region" description="Helical" evidence="6">
    <location>
        <begin position="106"/>
        <end position="124"/>
    </location>
</feature>
<evidence type="ECO:0000313" key="8">
    <source>
        <dbReference type="EMBL" id="MCX5466663.1"/>
    </source>
</evidence>
<gene>
    <name evidence="8" type="ORF">OSH00_02795</name>
</gene>
<dbReference type="InterPro" id="IPR004680">
    <property type="entry name" value="Cit_transptr-like_dom"/>
</dbReference>
<keyword evidence="5 6" id="KW-0472">Membrane</keyword>
<dbReference type="Pfam" id="PF03600">
    <property type="entry name" value="CitMHS"/>
    <property type="match status" value="1"/>
</dbReference>
<dbReference type="Proteomes" id="UP001146019">
    <property type="component" value="Unassembled WGS sequence"/>
</dbReference>
<feature type="transmembrane region" description="Helical" evidence="6">
    <location>
        <begin position="68"/>
        <end position="86"/>
    </location>
</feature>
<evidence type="ECO:0000256" key="1">
    <source>
        <dbReference type="ARBA" id="ARBA00004141"/>
    </source>
</evidence>
<sequence length="446" mass="48360">MLTVLGLGMILCFMYLIMSRRMTALAALTLIPILFALIAYGLGFYVDSLGHIEIKELGEMMLEGVKKLAPTGVMLLFAILYFAIMIDTGLFDPSVKFILKLVKGDPLKVVIGTITLTLIVSLDGDGSTTYMICVAAMLPLYKRLGMSPLIMACLMMLASGIMNLTPWGGPTARAASALHVEASDIFVPMVLPMLIAIVWLYFVGFMYGRMERKRLGIIELDVSHGDNIQISTNPEANRAHLRWFNGLLTVVLMICLVKGVLPLPILFMIALCIALVVNYKDVDMQKSLVAHHAGSALNVVGIIFAAGIFTGILTGTGMVDAMSKELVAIIPQSMGPFLAPITAVISMPLTFFMSNDAFYYGVLPILSEAASHYGITPVEMARASIVGQPVHLLSPLVPSTYLLCGLAGIEFGQHQKFTIKWAILTCLVMLVAAMLLGVFPLYSSMH</sequence>
<dbReference type="EMBL" id="JAPKMY010000001">
    <property type="protein sequence ID" value="MCX5466663.1"/>
    <property type="molecule type" value="Genomic_DNA"/>
</dbReference>
<evidence type="ECO:0000313" key="9">
    <source>
        <dbReference type="Proteomes" id="UP001146019"/>
    </source>
</evidence>